<evidence type="ECO:0000313" key="1">
    <source>
        <dbReference type="EMBL" id="BDD01372.1"/>
    </source>
</evidence>
<geneLocation type="plasmid" evidence="1 2">
    <name>pPP2</name>
</geneLocation>
<accession>A0ABM7VK53</accession>
<dbReference type="Proteomes" id="UP001354989">
    <property type="component" value="Plasmid pPP2"/>
</dbReference>
<protein>
    <submittedName>
        <fullName evidence="1">Uncharacterized protein</fullName>
    </submittedName>
</protein>
<keyword evidence="2" id="KW-1185">Reference proteome</keyword>
<keyword evidence="1" id="KW-0614">Plasmid</keyword>
<evidence type="ECO:0000313" key="2">
    <source>
        <dbReference type="Proteomes" id="UP001354989"/>
    </source>
</evidence>
<sequence length="42" mass="4775">MRTGSFDIKAKLTLYSTDKGGRVTGIKTEYRPNHVSNMRMVN</sequence>
<name>A0ABM7VK53_9BACT</name>
<proteinExistence type="predicted"/>
<gene>
    <name evidence="1" type="ORF">PEPS_36520</name>
</gene>
<dbReference type="EMBL" id="AP025294">
    <property type="protein sequence ID" value="BDD01372.1"/>
    <property type="molecule type" value="Genomic_DNA"/>
</dbReference>
<reference evidence="1 2" key="1">
    <citation type="submission" date="2021-12" db="EMBL/GenBank/DDBJ databases">
        <title>Genome sequencing of bacteria with rrn-lacking chromosome and rrn-plasmid.</title>
        <authorList>
            <person name="Anda M."/>
            <person name="Iwasaki W."/>
        </authorList>
    </citation>
    <scope>NUCLEOTIDE SEQUENCE [LARGE SCALE GENOMIC DNA]</scope>
    <source>
        <strain evidence="1 2">NBRC 101262</strain>
        <plasmid evidence="1 2">pPP2</plasmid>
    </source>
</reference>
<organism evidence="1 2">
    <name type="scientific">Persicobacter psychrovividus</name>
    <dbReference type="NCBI Taxonomy" id="387638"/>
    <lineage>
        <taxon>Bacteria</taxon>
        <taxon>Pseudomonadati</taxon>
        <taxon>Bacteroidota</taxon>
        <taxon>Cytophagia</taxon>
        <taxon>Cytophagales</taxon>
        <taxon>Persicobacteraceae</taxon>
        <taxon>Persicobacter</taxon>
    </lineage>
</organism>
<dbReference type="Gene3D" id="2.40.30.10">
    <property type="entry name" value="Translation factors"/>
    <property type="match status" value="1"/>
</dbReference>